<dbReference type="InterPro" id="IPR035901">
    <property type="entry name" value="GIY-YIG_endonuc_sf"/>
</dbReference>
<organism evidence="4">
    <name type="scientific">uncultured Caudovirales phage</name>
    <dbReference type="NCBI Taxonomy" id="2100421"/>
    <lineage>
        <taxon>Viruses</taxon>
        <taxon>Duplodnaviria</taxon>
        <taxon>Heunggongvirae</taxon>
        <taxon>Uroviricota</taxon>
        <taxon>Caudoviricetes</taxon>
        <taxon>Peduoviridae</taxon>
        <taxon>Maltschvirus</taxon>
        <taxon>Maltschvirus maltsch</taxon>
    </lineage>
</organism>
<name>A0A6J5T0X6_9CAUD</name>
<dbReference type="InterPro" id="IPR000305">
    <property type="entry name" value="GIY-YIG_endonuc"/>
</dbReference>
<dbReference type="EMBL" id="LR797503">
    <property type="protein sequence ID" value="CAB4221482.1"/>
    <property type="molecule type" value="Genomic_DNA"/>
</dbReference>
<accession>A0A6J5T0X6</accession>
<reference evidence="4" key="1">
    <citation type="submission" date="2020-05" db="EMBL/GenBank/DDBJ databases">
        <authorList>
            <person name="Chiriac C."/>
            <person name="Salcher M."/>
            <person name="Ghai R."/>
            <person name="Kavagutti S V."/>
        </authorList>
    </citation>
    <scope>NUCLEOTIDE SEQUENCE</scope>
</reference>
<dbReference type="Gene3D" id="3.40.1440.10">
    <property type="entry name" value="GIY-YIG endonuclease"/>
    <property type="match status" value="1"/>
</dbReference>
<feature type="domain" description="GIY-YIG" evidence="3">
    <location>
        <begin position="14"/>
        <end position="107"/>
    </location>
</feature>
<dbReference type="PROSITE" id="PS50164">
    <property type="entry name" value="GIY_YIG"/>
    <property type="match status" value="1"/>
</dbReference>
<evidence type="ECO:0000256" key="1">
    <source>
        <dbReference type="ARBA" id="ARBA00001946"/>
    </source>
</evidence>
<comment type="cofactor">
    <cofactor evidence="1">
        <name>Mg(2+)</name>
        <dbReference type="ChEBI" id="CHEBI:18420"/>
    </cofactor>
</comment>
<keyword evidence="2" id="KW-0460">Magnesium</keyword>
<evidence type="ECO:0000259" key="3">
    <source>
        <dbReference type="PROSITE" id="PS50164"/>
    </source>
</evidence>
<dbReference type="SUPFAM" id="SSF82771">
    <property type="entry name" value="GIY-YIG endonuclease"/>
    <property type="match status" value="1"/>
</dbReference>
<proteinExistence type="predicted"/>
<gene>
    <name evidence="4" type="ORF">UFOVP1636_327</name>
</gene>
<sequence length="108" mass="12687">MNSTKVTRKRRQDTKHVVYVITNTVTQKQYVGITVCGQQVRKALKVRIQKHVRRALTENKDWELCRSIREHGTLAHEYGILEFVRGRKPAHARERELIREFAPALNSH</sequence>
<protein>
    <submittedName>
        <fullName evidence="4">GIY-YIG nuclease superfamily</fullName>
    </submittedName>
</protein>
<evidence type="ECO:0000256" key="2">
    <source>
        <dbReference type="ARBA" id="ARBA00022842"/>
    </source>
</evidence>
<evidence type="ECO:0000313" key="4">
    <source>
        <dbReference type="EMBL" id="CAB4221482.1"/>
    </source>
</evidence>